<dbReference type="VEuPathDB" id="FungiDB:SPRG_20146"/>
<reference evidence="3 4" key="1">
    <citation type="journal article" date="2013" name="PLoS Genet.">
        <title>Distinctive expansion of potential virulence genes in the genome of the oomycete fish pathogen Saprolegnia parasitica.</title>
        <authorList>
            <person name="Jiang R.H."/>
            <person name="de Bruijn I."/>
            <person name="Haas B.J."/>
            <person name="Belmonte R."/>
            <person name="Lobach L."/>
            <person name="Christie J."/>
            <person name="van den Ackerveken G."/>
            <person name="Bottin A."/>
            <person name="Bulone V."/>
            <person name="Diaz-Moreno S.M."/>
            <person name="Dumas B."/>
            <person name="Fan L."/>
            <person name="Gaulin E."/>
            <person name="Govers F."/>
            <person name="Grenville-Briggs L.J."/>
            <person name="Horner N.R."/>
            <person name="Levin J.Z."/>
            <person name="Mammella M."/>
            <person name="Meijer H.J."/>
            <person name="Morris P."/>
            <person name="Nusbaum C."/>
            <person name="Oome S."/>
            <person name="Phillips A.J."/>
            <person name="van Rooyen D."/>
            <person name="Rzeszutek E."/>
            <person name="Saraiva M."/>
            <person name="Secombes C.J."/>
            <person name="Seidl M.F."/>
            <person name="Snel B."/>
            <person name="Stassen J.H."/>
            <person name="Sykes S."/>
            <person name="Tripathy S."/>
            <person name="van den Berg H."/>
            <person name="Vega-Arreguin J.C."/>
            <person name="Wawra S."/>
            <person name="Young S.K."/>
            <person name="Zeng Q."/>
            <person name="Dieguez-Uribeondo J."/>
            <person name="Russ C."/>
            <person name="Tyler B.M."/>
            <person name="van West P."/>
        </authorList>
    </citation>
    <scope>NUCLEOTIDE SEQUENCE [LARGE SCALE GENOMIC DNA]</scope>
    <source>
        <strain evidence="3 4">CBS 223.65</strain>
    </source>
</reference>
<evidence type="ECO:0000259" key="2">
    <source>
        <dbReference type="PROSITE" id="PS50158"/>
    </source>
</evidence>
<dbReference type="EMBL" id="KK583210">
    <property type="protein sequence ID" value="KDO28624.1"/>
    <property type="molecule type" value="Genomic_DNA"/>
</dbReference>
<evidence type="ECO:0000256" key="1">
    <source>
        <dbReference type="PROSITE-ProRule" id="PRU00047"/>
    </source>
</evidence>
<keyword evidence="1" id="KW-0479">Metal-binding</keyword>
<dbReference type="KEGG" id="spar:SPRG_20146"/>
<protein>
    <recommendedName>
        <fullName evidence="2">CCHC-type domain-containing protein</fullName>
    </recommendedName>
</protein>
<dbReference type="RefSeq" id="XP_012200768.1">
    <property type="nucleotide sequence ID" value="XM_012345378.1"/>
</dbReference>
<evidence type="ECO:0000313" key="4">
    <source>
        <dbReference type="Proteomes" id="UP000030745"/>
    </source>
</evidence>
<evidence type="ECO:0000313" key="3">
    <source>
        <dbReference type="EMBL" id="KDO28624.1"/>
    </source>
</evidence>
<dbReference type="InterPro" id="IPR001878">
    <property type="entry name" value="Znf_CCHC"/>
</dbReference>
<keyword evidence="4" id="KW-1185">Reference proteome</keyword>
<sequence length="107" mass="11909">MPQPDTASLLRPKTYSGVMFAAVLTKTAQDDTALYGGISLYDRQTAWTCETASSTRVSSVQQNPSAYTKPPHFHTKPPRFHCCYNCQESSHRSIDCPELKNLPGWEG</sequence>
<dbReference type="PROSITE" id="PS50158">
    <property type="entry name" value="ZF_CCHC"/>
    <property type="match status" value="1"/>
</dbReference>
<dbReference type="GeneID" id="24141357"/>
<dbReference type="GO" id="GO:0008270">
    <property type="term" value="F:zinc ion binding"/>
    <property type="evidence" value="ECO:0007669"/>
    <property type="project" value="UniProtKB-KW"/>
</dbReference>
<organism evidence="3 4">
    <name type="scientific">Saprolegnia parasitica (strain CBS 223.65)</name>
    <dbReference type="NCBI Taxonomy" id="695850"/>
    <lineage>
        <taxon>Eukaryota</taxon>
        <taxon>Sar</taxon>
        <taxon>Stramenopiles</taxon>
        <taxon>Oomycota</taxon>
        <taxon>Saprolegniomycetes</taxon>
        <taxon>Saprolegniales</taxon>
        <taxon>Saprolegniaceae</taxon>
        <taxon>Saprolegnia</taxon>
    </lineage>
</organism>
<name>A0A067CCZ5_SAPPC</name>
<feature type="domain" description="CCHC-type" evidence="2">
    <location>
        <begin position="83"/>
        <end position="98"/>
    </location>
</feature>
<dbReference type="AlphaFoldDB" id="A0A067CCZ5"/>
<dbReference type="Proteomes" id="UP000030745">
    <property type="component" value="Unassembled WGS sequence"/>
</dbReference>
<keyword evidence="1" id="KW-0862">Zinc</keyword>
<gene>
    <name evidence="3" type="ORF">SPRG_20146</name>
</gene>
<accession>A0A067CCZ5</accession>
<proteinExistence type="predicted"/>
<keyword evidence="1" id="KW-0863">Zinc-finger</keyword>
<dbReference type="GO" id="GO:0003676">
    <property type="term" value="F:nucleic acid binding"/>
    <property type="evidence" value="ECO:0007669"/>
    <property type="project" value="InterPro"/>
</dbReference>